<keyword evidence="3" id="KW-1185">Reference proteome</keyword>
<gene>
    <name evidence="2" type="ORF">PGLA1383_LOCUS11314</name>
</gene>
<feature type="region of interest" description="Disordered" evidence="1">
    <location>
        <begin position="300"/>
        <end position="332"/>
    </location>
</feature>
<dbReference type="Proteomes" id="UP000654075">
    <property type="component" value="Unassembled WGS sequence"/>
</dbReference>
<name>A0A813DYW8_POLGL</name>
<accession>A0A813DYW8</accession>
<evidence type="ECO:0000313" key="3">
    <source>
        <dbReference type="Proteomes" id="UP000654075"/>
    </source>
</evidence>
<organism evidence="2 3">
    <name type="scientific">Polarella glacialis</name>
    <name type="common">Dinoflagellate</name>
    <dbReference type="NCBI Taxonomy" id="89957"/>
    <lineage>
        <taxon>Eukaryota</taxon>
        <taxon>Sar</taxon>
        <taxon>Alveolata</taxon>
        <taxon>Dinophyceae</taxon>
        <taxon>Suessiales</taxon>
        <taxon>Suessiaceae</taxon>
        <taxon>Polarella</taxon>
    </lineage>
</organism>
<comment type="caution">
    <text evidence="2">The sequence shown here is derived from an EMBL/GenBank/DDBJ whole genome shotgun (WGS) entry which is preliminary data.</text>
</comment>
<reference evidence="2" key="1">
    <citation type="submission" date="2021-02" db="EMBL/GenBank/DDBJ databases">
        <authorList>
            <person name="Dougan E. K."/>
            <person name="Rhodes N."/>
            <person name="Thang M."/>
            <person name="Chan C."/>
        </authorList>
    </citation>
    <scope>NUCLEOTIDE SEQUENCE</scope>
</reference>
<evidence type="ECO:0000256" key="1">
    <source>
        <dbReference type="SAM" id="MobiDB-lite"/>
    </source>
</evidence>
<feature type="compositionally biased region" description="Basic residues" evidence="1">
    <location>
        <begin position="323"/>
        <end position="332"/>
    </location>
</feature>
<dbReference type="OMA" id="CAHMVEV"/>
<proteinExistence type="predicted"/>
<dbReference type="EMBL" id="CAJNNV010005813">
    <property type="protein sequence ID" value="CAE8592677.1"/>
    <property type="molecule type" value="Genomic_DNA"/>
</dbReference>
<dbReference type="AlphaFoldDB" id="A0A813DYW8"/>
<sequence>MGENVLPLRLQAKIAQKGYTSMALFSVMAAGRVELEARAVRSFLLDPAATSLTPDQVDLVEITTAKLVAAWMEAKQRFEEHNKLNSASRASNLPMIIPKALLVSLRGRFEALHGRISDKVYPCAHMVEVRIEEVEEGTLSATPLEEVICVELGQDTFSSDSVSIHGVRFRKAPKAIAAPKNTEELRTRFKTLAMAFVLSSFKHTSTLWLRTVSMEAFAEYVEYLLSEHVASYQLDQDELSLKATWSTALGYDLAMRKRMVRSITYPPHLDFAAAMKQAMQDPVVRERRFITPTALITAATAASGHRGKRLSPADTFVPDRGNKKPKGKQGQG</sequence>
<protein>
    <submittedName>
        <fullName evidence="2">Uncharacterized protein</fullName>
    </submittedName>
</protein>
<evidence type="ECO:0000313" key="2">
    <source>
        <dbReference type="EMBL" id="CAE8592677.1"/>
    </source>
</evidence>